<dbReference type="AlphaFoldDB" id="A0A212KZD4"/>
<proteinExistence type="predicted"/>
<reference evidence="1" key="1">
    <citation type="submission" date="2016-08" db="EMBL/GenBank/DDBJ databases">
        <authorList>
            <person name="Seilhamer J.J."/>
        </authorList>
    </citation>
    <scope>NUCLEOTIDE SEQUENCE</scope>
    <source>
        <strain evidence="1">86-1</strain>
    </source>
</reference>
<name>A0A212KZD4_9BACT</name>
<sequence length="55" mass="6441">MSQLWKIHIVACKMTVAQSRNAWRFSYKYALLNFELVLDNRDQSGNFTHGVTGFF</sequence>
<gene>
    <name evidence="1" type="ORF">KL86DES1_10547</name>
</gene>
<dbReference type="EMBL" id="FMJC01000001">
    <property type="protein sequence ID" value="SCM70665.1"/>
    <property type="molecule type" value="Genomic_DNA"/>
</dbReference>
<protein>
    <submittedName>
        <fullName evidence="1">Uncharacterized protein</fullName>
    </submittedName>
</protein>
<accession>A0A212KZD4</accession>
<evidence type="ECO:0000313" key="1">
    <source>
        <dbReference type="EMBL" id="SCM70665.1"/>
    </source>
</evidence>
<organism evidence="1">
    <name type="scientific">uncultured Desulfovibrio sp</name>
    <dbReference type="NCBI Taxonomy" id="167968"/>
    <lineage>
        <taxon>Bacteria</taxon>
        <taxon>Pseudomonadati</taxon>
        <taxon>Thermodesulfobacteriota</taxon>
        <taxon>Desulfovibrionia</taxon>
        <taxon>Desulfovibrionales</taxon>
        <taxon>Desulfovibrionaceae</taxon>
        <taxon>Desulfovibrio</taxon>
        <taxon>environmental samples</taxon>
    </lineage>
</organism>